<name>A0A3B1DRW5_9ZZZZ</name>
<dbReference type="SUPFAM" id="SSF50969">
    <property type="entry name" value="YVTN repeat-like/Quinoprotein amine dehydrogenase"/>
    <property type="match status" value="1"/>
</dbReference>
<dbReference type="InterPro" id="IPR011044">
    <property type="entry name" value="Quino_amine_DH_bsu"/>
</dbReference>
<sequence length="234" mass="23252">MKIGMVSLSVAFGVVVLGGALPAAGDAFENYGQSYRAFSTPPIGDGSFGVTGDALPDGRLLMVTGNSVFVESAVGSGLFDEVGVFDASQTGGAADPAFLSVSPDGSRVAVGVGFGKPVAVFDVAALGSAGSPTMLTSGSVADYFAVGHFAGAWYDNTQLALTAGAFGSEAFVSLLDTTSDVGSPVNELVITEIAGASAGVAFDSAGRLYTANGFADGSGSGTGNIRVFEPAEWM</sequence>
<organism evidence="1">
    <name type="scientific">hydrothermal vent metagenome</name>
    <dbReference type="NCBI Taxonomy" id="652676"/>
    <lineage>
        <taxon>unclassified sequences</taxon>
        <taxon>metagenomes</taxon>
        <taxon>ecological metagenomes</taxon>
    </lineage>
</organism>
<accession>A0A3B1DRW5</accession>
<dbReference type="EMBL" id="UOGK01000166">
    <property type="protein sequence ID" value="VAX38878.1"/>
    <property type="molecule type" value="Genomic_DNA"/>
</dbReference>
<dbReference type="AlphaFoldDB" id="A0A3B1DRW5"/>
<protein>
    <submittedName>
        <fullName evidence="1">Uncharacterized protein</fullName>
    </submittedName>
</protein>
<evidence type="ECO:0000313" key="1">
    <source>
        <dbReference type="EMBL" id="VAX38878.1"/>
    </source>
</evidence>
<feature type="non-terminal residue" evidence="1">
    <location>
        <position position="234"/>
    </location>
</feature>
<proteinExistence type="predicted"/>
<reference evidence="1" key="1">
    <citation type="submission" date="2018-06" db="EMBL/GenBank/DDBJ databases">
        <authorList>
            <person name="Zhirakovskaya E."/>
        </authorList>
    </citation>
    <scope>NUCLEOTIDE SEQUENCE</scope>
</reference>
<gene>
    <name evidence="1" type="ORF">MNBD_PLANCTO03-862</name>
</gene>